<dbReference type="PANTHER" id="PTHR24409:SF295">
    <property type="entry name" value="AZ2-RELATED"/>
    <property type="match status" value="1"/>
</dbReference>
<organism evidence="9 10">
    <name type="scientific">Angiostrongylus cantonensis</name>
    <name type="common">Rat lungworm</name>
    <dbReference type="NCBI Taxonomy" id="6313"/>
    <lineage>
        <taxon>Eukaryota</taxon>
        <taxon>Metazoa</taxon>
        <taxon>Ecdysozoa</taxon>
        <taxon>Nematoda</taxon>
        <taxon>Chromadorea</taxon>
        <taxon>Rhabditida</taxon>
        <taxon>Rhabditina</taxon>
        <taxon>Rhabditomorpha</taxon>
        <taxon>Strongyloidea</taxon>
        <taxon>Metastrongylidae</taxon>
        <taxon>Angiostrongylus</taxon>
    </lineage>
</organism>
<evidence type="ECO:0000256" key="6">
    <source>
        <dbReference type="ARBA" id="ARBA00023242"/>
    </source>
</evidence>
<keyword evidence="9" id="KW-1185">Reference proteome</keyword>
<feature type="domain" description="C2H2-type" evidence="8">
    <location>
        <begin position="684"/>
        <end position="712"/>
    </location>
</feature>
<keyword evidence="4 7" id="KW-0863">Zinc-finger</keyword>
<dbReference type="Gene3D" id="3.30.160.60">
    <property type="entry name" value="Classic Zinc Finger"/>
    <property type="match status" value="6"/>
</dbReference>
<feature type="domain" description="C2H2-type" evidence="8">
    <location>
        <begin position="311"/>
        <end position="338"/>
    </location>
</feature>
<feature type="domain" description="C2H2-type" evidence="8">
    <location>
        <begin position="12"/>
        <end position="40"/>
    </location>
</feature>
<dbReference type="Proteomes" id="UP000035642">
    <property type="component" value="Unassembled WGS sequence"/>
</dbReference>
<dbReference type="WBParaSite" id="ACAC_0000675301-mRNA-1">
    <property type="protein sequence ID" value="ACAC_0000675301-mRNA-1"/>
    <property type="gene ID" value="ACAC_0000675301"/>
</dbReference>
<protein>
    <submittedName>
        <fullName evidence="10">Zinc finger protein</fullName>
    </submittedName>
</protein>
<keyword evidence="2" id="KW-0479">Metal-binding</keyword>
<keyword evidence="6" id="KW-0539">Nucleus</keyword>
<comment type="subcellular location">
    <subcellularLocation>
        <location evidence="1">Nucleus</location>
    </subcellularLocation>
</comment>
<evidence type="ECO:0000256" key="7">
    <source>
        <dbReference type="PROSITE-ProRule" id="PRU00042"/>
    </source>
</evidence>
<reference evidence="9" key="1">
    <citation type="submission" date="2012-09" db="EMBL/GenBank/DDBJ databases">
        <authorList>
            <person name="Martin A.A."/>
        </authorList>
    </citation>
    <scope>NUCLEOTIDE SEQUENCE</scope>
</reference>
<name>A0A0K0D9F4_ANGCA</name>
<dbReference type="AlphaFoldDB" id="A0A0K0D9F4"/>
<sequence length="726" mass="83998">LQISQHHCGYFNLCSQCTASFNFEQNLNVHKIVEHTHQNDYISGTKCGFCIRRKKKAFQRYCAYIAHVKCHSKPDQYICSSCSEEFTYFVLCLYATHCVFHFLRRIDSRKLRTPKWKGNLPNELKSRGDSLSEKGVDENANRSTISVKGRRKTYACNKCAKIFCRPSELQRHSVVHSEAPPKWKCDMCENVYAHKSGLESHKKAVHKDPLKIVMSSKVVVLFSLEVIQERLFQKSNLFRHIKMQHPLEVKKPVLDCPECNCVFASYRTLTRHRRSAHENILILKFDNRPSEIFLIVSLFTGCMRAFFFRNYRCQLCRNSFYSFRAYKEHCSQHQGLRPHLCWTCHKSFRTTGQLLELHKEVHNRGPVYCEFCPAILQGRNQYSQHVQSMHQSESGIPKHTGVELTDRACGAASVQSFPELTGRELAEGLFRTRAQSENLDDLVVPDDRAVRCQVCKHLYDSISHLVSHWIGCGFDRDHSFCVVACPLCAHSLNGVTVGVEHMREHHPHILSNMEGSKNHLPATMKRARTPERRYKCQICGSSFKKPSDLVRHIRVHTGERPFSCDICQRSFRVASSLYAHVRTHTRLQAEHPCRVCGIEFYSKSSLALHLRIHNGEKPLQCKDCDATFRLVAWILTPFVVDLNTKEASDAHFLSEDHETAQIPCYLWPLYRCRGFCFHNERTDFTCKLCGRKFLDMEPLVAHIRLEHERDHPQGITRPVARTAPIH</sequence>
<evidence type="ECO:0000256" key="2">
    <source>
        <dbReference type="ARBA" id="ARBA00022723"/>
    </source>
</evidence>
<feature type="domain" description="C2H2-type" evidence="8">
    <location>
        <begin position="534"/>
        <end position="561"/>
    </location>
</feature>
<accession>A0A0K0D9F4</accession>
<dbReference type="GO" id="GO:0005634">
    <property type="term" value="C:nucleus"/>
    <property type="evidence" value="ECO:0007669"/>
    <property type="project" value="UniProtKB-SubCell"/>
</dbReference>
<dbReference type="InterPro" id="IPR036236">
    <property type="entry name" value="Znf_C2H2_sf"/>
</dbReference>
<dbReference type="GO" id="GO:0000977">
    <property type="term" value="F:RNA polymerase II transcription regulatory region sequence-specific DNA binding"/>
    <property type="evidence" value="ECO:0007669"/>
    <property type="project" value="TreeGrafter"/>
</dbReference>
<dbReference type="PANTHER" id="PTHR24409">
    <property type="entry name" value="ZINC FINGER PROTEIN 142"/>
    <property type="match status" value="1"/>
</dbReference>
<dbReference type="GO" id="GO:0008270">
    <property type="term" value="F:zinc ion binding"/>
    <property type="evidence" value="ECO:0007669"/>
    <property type="project" value="UniProtKB-KW"/>
</dbReference>
<reference evidence="10" key="2">
    <citation type="submission" date="2016-04" db="UniProtKB">
        <authorList>
            <consortium name="WormBaseParasite"/>
        </authorList>
    </citation>
    <scope>IDENTIFICATION</scope>
</reference>
<feature type="domain" description="C2H2-type" evidence="8">
    <location>
        <begin position="183"/>
        <end position="211"/>
    </location>
</feature>
<dbReference type="Pfam" id="PF00096">
    <property type="entry name" value="zf-C2H2"/>
    <property type="match status" value="5"/>
</dbReference>
<dbReference type="SUPFAM" id="SSF57667">
    <property type="entry name" value="beta-beta-alpha zinc fingers"/>
    <property type="match status" value="5"/>
</dbReference>
<proteinExistence type="predicted"/>
<feature type="domain" description="C2H2-type" evidence="8">
    <location>
        <begin position="154"/>
        <end position="181"/>
    </location>
</feature>
<evidence type="ECO:0000256" key="4">
    <source>
        <dbReference type="ARBA" id="ARBA00022771"/>
    </source>
</evidence>
<dbReference type="FunFam" id="3.30.160.60:FF:000145">
    <property type="entry name" value="Zinc finger protein 574"/>
    <property type="match status" value="1"/>
</dbReference>
<evidence type="ECO:0000313" key="9">
    <source>
        <dbReference type="Proteomes" id="UP000035642"/>
    </source>
</evidence>
<evidence type="ECO:0000256" key="3">
    <source>
        <dbReference type="ARBA" id="ARBA00022737"/>
    </source>
</evidence>
<keyword evidence="5" id="KW-0862">Zinc</keyword>
<dbReference type="PROSITE" id="PS50157">
    <property type="entry name" value="ZINC_FINGER_C2H2_2"/>
    <property type="match status" value="9"/>
</dbReference>
<dbReference type="GO" id="GO:0000981">
    <property type="term" value="F:DNA-binding transcription factor activity, RNA polymerase II-specific"/>
    <property type="evidence" value="ECO:0007669"/>
    <property type="project" value="TreeGrafter"/>
</dbReference>
<evidence type="ECO:0000259" key="8">
    <source>
        <dbReference type="PROSITE" id="PS50157"/>
    </source>
</evidence>
<keyword evidence="3" id="KW-0677">Repeat</keyword>
<dbReference type="FunFam" id="3.30.160.60:FF:000557">
    <property type="entry name" value="zinc finger and SCAN domain-containing protein 29"/>
    <property type="match status" value="1"/>
</dbReference>
<feature type="domain" description="C2H2-type" evidence="8">
    <location>
        <begin position="254"/>
        <end position="277"/>
    </location>
</feature>
<evidence type="ECO:0000256" key="5">
    <source>
        <dbReference type="ARBA" id="ARBA00022833"/>
    </source>
</evidence>
<dbReference type="STRING" id="6313.A0A0K0D9F4"/>
<feature type="domain" description="C2H2-type" evidence="8">
    <location>
        <begin position="591"/>
        <end position="618"/>
    </location>
</feature>
<dbReference type="InterPro" id="IPR013087">
    <property type="entry name" value="Znf_C2H2_type"/>
</dbReference>
<dbReference type="SMART" id="SM00355">
    <property type="entry name" value="ZnF_C2H2"/>
    <property type="match status" value="14"/>
</dbReference>
<evidence type="ECO:0000256" key="1">
    <source>
        <dbReference type="ARBA" id="ARBA00004123"/>
    </source>
</evidence>
<evidence type="ECO:0000313" key="10">
    <source>
        <dbReference type="WBParaSite" id="ACAC_0000675301-mRNA-1"/>
    </source>
</evidence>
<feature type="domain" description="C2H2-type" evidence="8">
    <location>
        <begin position="562"/>
        <end position="589"/>
    </location>
</feature>
<dbReference type="PROSITE" id="PS00028">
    <property type="entry name" value="ZINC_FINGER_C2H2_1"/>
    <property type="match status" value="10"/>
</dbReference>